<sequence>MNAPLPLPLPLQQSFVGNSPVPQPMNSTEEINLLEYWDIILDSRWLIAAISAAAIGIGVAYALFANPVYESNLLIQVEDSQSSAKSFLGEAASLFDVKTPATAEMEIIRSRMVIGRAVDSTLLYITARPKRPPVIGEWLARNANSLSQPGFFGVGGWVTGTERVVVKVFDVPAASENTRFTLTALGEGQFTLSGEGMKAQRGSVGVPLAVRLAESDLLLNVAELEAKAGAEFELIRHSRLETVERLQQNLKLSEKGRQSGVIDATLQDTSRTKLTTILNAIGQEYVRQNVERKAAEAQKTLSFLDVQLPQFKKQLDQSEEAYNRYRNQKGTVSLDEEARLILTQSVELQGKLLEAQQKRREFVARFTPEHPQVKTLDDQIAAWSREIATLNSRVKGLPSVQQEAVRLERDVKVNNELYQQLRNNALQMQLIREGKIGNVRLIDPAIAPIEPVRPRKSLTVGIAALVGLLGGILLALARASFFRGVRSPQEVEAETGLSVYSTVPLSDAQQQMARLAAAKAPGLHVLAHAAPQDIAVEALRSLRTALQFAMLESNNNRVLITGGTPGVGKSFVSVNFSAVLASAGKRVLLIDADLRKGHLNQYFGIPRDGGLSELMAGQISSDQAIRHGILPQFDFLPTGALPPNPAELVGSAAFAALLEKLSAQYDLVVIDSAPVLVAADTLSIAAHAGTLLLVARAELTTIGDLHESARRLAHSGKAANGVLFNALDVSRRHYGKYGYKYGGYSYVGYRYGSKQYAYNRDSAS</sequence>
<comment type="caution">
    <text evidence="23">The sequence shown here is derived from an EMBL/GenBank/DDBJ whole genome shotgun (WGS) entry which is preliminary data.</text>
</comment>
<keyword evidence="11 19" id="KW-0472">Membrane</keyword>
<comment type="function">
    <text evidence="15">Probably involved in polymerization and/or export of exopolysaccharide EPS I which functions as a virulence factor. May be involved in an ATP-dependent process in the pathway for EPS I production, possibly export of the trimeric repeat units across the inner membrane or their polymerization.</text>
</comment>
<feature type="transmembrane region" description="Helical" evidence="19">
    <location>
        <begin position="458"/>
        <end position="477"/>
    </location>
</feature>
<evidence type="ECO:0000256" key="8">
    <source>
        <dbReference type="ARBA" id="ARBA00022777"/>
    </source>
</evidence>
<dbReference type="Gene3D" id="3.40.50.300">
    <property type="entry name" value="P-loop containing nucleotide triphosphate hydrolases"/>
    <property type="match status" value="1"/>
</dbReference>
<evidence type="ECO:0000256" key="1">
    <source>
        <dbReference type="ARBA" id="ARBA00004429"/>
    </source>
</evidence>
<keyword evidence="12" id="KW-0829">Tyrosine-protein kinase</keyword>
<evidence type="ECO:0000256" key="3">
    <source>
        <dbReference type="ARBA" id="ARBA00022475"/>
    </source>
</evidence>
<dbReference type="FunFam" id="3.40.50.300:FF:000527">
    <property type="entry name" value="Tyrosine-protein kinase etk"/>
    <property type="match status" value="1"/>
</dbReference>
<keyword evidence="7" id="KW-0547">Nucleotide-binding</keyword>
<keyword evidence="9" id="KW-0067">ATP-binding</keyword>
<keyword evidence="5 23" id="KW-0808">Transferase</keyword>
<evidence type="ECO:0000256" key="12">
    <source>
        <dbReference type="ARBA" id="ARBA00023137"/>
    </source>
</evidence>
<evidence type="ECO:0000256" key="11">
    <source>
        <dbReference type="ARBA" id="ARBA00023136"/>
    </source>
</evidence>
<feature type="coiled-coil region" evidence="18">
    <location>
        <begin position="287"/>
        <end position="328"/>
    </location>
</feature>
<evidence type="ECO:0000313" key="23">
    <source>
        <dbReference type="EMBL" id="MVQ29771.1"/>
    </source>
</evidence>
<keyword evidence="4" id="KW-0997">Cell inner membrane</keyword>
<dbReference type="Pfam" id="PF13614">
    <property type="entry name" value="AAA_31"/>
    <property type="match status" value="1"/>
</dbReference>
<dbReference type="PANTHER" id="PTHR32309:SF32">
    <property type="entry name" value="TYROSINE-PROTEIN KINASE ETK-RELATED"/>
    <property type="match status" value="1"/>
</dbReference>
<dbReference type="NCBIfam" id="TIGR01005">
    <property type="entry name" value="eps_transp_fam"/>
    <property type="match status" value="1"/>
</dbReference>
<dbReference type="GO" id="GO:0005886">
    <property type="term" value="C:plasma membrane"/>
    <property type="evidence" value="ECO:0007669"/>
    <property type="project" value="UniProtKB-SubCell"/>
</dbReference>
<evidence type="ECO:0000259" key="20">
    <source>
        <dbReference type="Pfam" id="PF02706"/>
    </source>
</evidence>
<comment type="similarity">
    <text evidence="2">Belongs to the etk/wzc family.</text>
</comment>
<evidence type="ECO:0000256" key="10">
    <source>
        <dbReference type="ARBA" id="ARBA00022989"/>
    </source>
</evidence>
<reference evidence="23 24" key="1">
    <citation type="submission" date="2019-12" db="EMBL/GenBank/DDBJ databases">
        <authorList>
            <person name="Huq M.A."/>
        </authorList>
    </citation>
    <scope>NUCLEOTIDE SEQUENCE [LARGE SCALE GENOMIC DNA]</scope>
    <source>
        <strain evidence="23 24">MAH-25</strain>
    </source>
</reference>
<dbReference type="InterPro" id="IPR050445">
    <property type="entry name" value="Bact_polysacc_biosynth/exp"/>
</dbReference>
<feature type="domain" description="Polysaccharide chain length determinant N-terminal" evidence="20">
    <location>
        <begin position="29"/>
        <end position="119"/>
    </location>
</feature>
<evidence type="ECO:0000256" key="18">
    <source>
        <dbReference type="SAM" id="Coils"/>
    </source>
</evidence>
<keyword evidence="10 19" id="KW-1133">Transmembrane helix</keyword>
<dbReference type="Pfam" id="PF23607">
    <property type="entry name" value="WZC_N"/>
    <property type="match status" value="1"/>
</dbReference>
<evidence type="ECO:0000256" key="6">
    <source>
        <dbReference type="ARBA" id="ARBA00022692"/>
    </source>
</evidence>
<dbReference type="Proteomes" id="UP000469385">
    <property type="component" value="Unassembled WGS sequence"/>
</dbReference>
<evidence type="ECO:0000256" key="16">
    <source>
        <dbReference type="ARBA" id="ARBA00067833"/>
    </source>
</evidence>
<dbReference type="CDD" id="cd05387">
    <property type="entry name" value="BY-kinase"/>
    <property type="match status" value="1"/>
</dbReference>
<dbReference type="InterPro" id="IPR032807">
    <property type="entry name" value="GNVR"/>
</dbReference>
<organism evidence="23 24">
    <name type="scientific">Ramlibacter pinisoli</name>
    <dbReference type="NCBI Taxonomy" id="2682844"/>
    <lineage>
        <taxon>Bacteria</taxon>
        <taxon>Pseudomonadati</taxon>
        <taxon>Pseudomonadota</taxon>
        <taxon>Betaproteobacteria</taxon>
        <taxon>Burkholderiales</taxon>
        <taxon>Comamonadaceae</taxon>
        <taxon>Ramlibacter</taxon>
    </lineage>
</organism>
<dbReference type="AlphaFoldDB" id="A0A6N8IS94"/>
<keyword evidence="13" id="KW-0270">Exopolysaccharide synthesis</keyword>
<keyword evidence="3" id="KW-1003">Cell membrane</keyword>
<evidence type="ECO:0000256" key="4">
    <source>
        <dbReference type="ARBA" id="ARBA00022519"/>
    </source>
</evidence>
<evidence type="ECO:0000256" key="15">
    <source>
        <dbReference type="ARBA" id="ARBA00054296"/>
    </source>
</evidence>
<evidence type="ECO:0000256" key="5">
    <source>
        <dbReference type="ARBA" id="ARBA00022679"/>
    </source>
</evidence>
<feature type="coiled-coil region" evidence="18">
    <location>
        <begin position="373"/>
        <end position="424"/>
    </location>
</feature>
<evidence type="ECO:0000313" key="24">
    <source>
        <dbReference type="Proteomes" id="UP000469385"/>
    </source>
</evidence>
<dbReference type="EMBL" id="WSEL01000003">
    <property type="protein sequence ID" value="MVQ29771.1"/>
    <property type="molecule type" value="Genomic_DNA"/>
</dbReference>
<keyword evidence="8 23" id="KW-0418">Kinase</keyword>
<name>A0A6N8IS94_9BURK</name>
<keyword evidence="18" id="KW-0175">Coiled coil</keyword>
<dbReference type="InterPro" id="IPR005702">
    <property type="entry name" value="Wzc-like_C"/>
</dbReference>
<feature type="domain" description="Tyrosine-protein kinase G-rich" evidence="22">
    <location>
        <begin position="400"/>
        <end position="479"/>
    </location>
</feature>
<proteinExistence type="inferred from homology"/>
<dbReference type="SUPFAM" id="SSF52540">
    <property type="entry name" value="P-loop containing nucleoside triphosphate hydrolases"/>
    <property type="match status" value="1"/>
</dbReference>
<evidence type="ECO:0000256" key="19">
    <source>
        <dbReference type="SAM" id="Phobius"/>
    </source>
</evidence>
<comment type="subcellular location">
    <subcellularLocation>
        <location evidence="1">Cell inner membrane</location>
        <topology evidence="1">Multi-pass membrane protein</topology>
    </subcellularLocation>
</comment>
<dbReference type="InterPro" id="IPR025669">
    <property type="entry name" value="AAA_dom"/>
</dbReference>
<gene>
    <name evidence="23" type="ORF">GON04_09950</name>
</gene>
<dbReference type="GO" id="GO:0000271">
    <property type="term" value="P:polysaccharide biosynthetic process"/>
    <property type="evidence" value="ECO:0007669"/>
    <property type="project" value="UniProtKB-KW"/>
</dbReference>
<evidence type="ECO:0000256" key="14">
    <source>
        <dbReference type="ARBA" id="ARBA00053015"/>
    </source>
</evidence>
<dbReference type="InterPro" id="IPR027417">
    <property type="entry name" value="P-loop_NTPase"/>
</dbReference>
<evidence type="ECO:0000256" key="13">
    <source>
        <dbReference type="ARBA" id="ARBA00023169"/>
    </source>
</evidence>
<comment type="catalytic activity">
    <reaction evidence="14">
        <text>L-tyrosyl-[protein] + ATP = O-phospho-L-tyrosyl-[protein] + ADP + H(+)</text>
        <dbReference type="Rhea" id="RHEA:10596"/>
        <dbReference type="Rhea" id="RHEA-COMP:10136"/>
        <dbReference type="Rhea" id="RHEA-COMP:20101"/>
        <dbReference type="ChEBI" id="CHEBI:15378"/>
        <dbReference type="ChEBI" id="CHEBI:30616"/>
        <dbReference type="ChEBI" id="CHEBI:46858"/>
        <dbReference type="ChEBI" id="CHEBI:61978"/>
        <dbReference type="ChEBI" id="CHEBI:456216"/>
    </reaction>
</comment>
<accession>A0A6N8IS94</accession>
<keyword evidence="24" id="KW-1185">Reference proteome</keyword>
<dbReference type="InterPro" id="IPR005700">
    <property type="entry name" value="EPS_ExoP-like"/>
</dbReference>
<evidence type="ECO:0000256" key="2">
    <source>
        <dbReference type="ARBA" id="ARBA00008883"/>
    </source>
</evidence>
<dbReference type="GO" id="GO:0042802">
    <property type="term" value="F:identical protein binding"/>
    <property type="evidence" value="ECO:0007669"/>
    <property type="project" value="UniProtKB-ARBA"/>
</dbReference>
<evidence type="ECO:0000256" key="17">
    <source>
        <dbReference type="ARBA" id="ARBA00081049"/>
    </source>
</evidence>
<dbReference type="GO" id="GO:0005524">
    <property type="term" value="F:ATP binding"/>
    <property type="evidence" value="ECO:0007669"/>
    <property type="project" value="UniProtKB-KW"/>
</dbReference>
<dbReference type="NCBIfam" id="TIGR01007">
    <property type="entry name" value="eps_fam"/>
    <property type="match status" value="1"/>
</dbReference>
<dbReference type="Pfam" id="PF02706">
    <property type="entry name" value="Wzz"/>
    <property type="match status" value="1"/>
</dbReference>
<feature type="transmembrane region" description="Helical" evidence="19">
    <location>
        <begin position="45"/>
        <end position="64"/>
    </location>
</feature>
<evidence type="ECO:0000259" key="21">
    <source>
        <dbReference type="Pfam" id="PF13614"/>
    </source>
</evidence>
<evidence type="ECO:0000256" key="9">
    <source>
        <dbReference type="ARBA" id="ARBA00022840"/>
    </source>
</evidence>
<protein>
    <recommendedName>
        <fullName evidence="16">Putative tyrosine-protein kinase EpsB</fullName>
    </recommendedName>
    <alternativeName>
        <fullName evidence="17">EPS I polysaccharide export protein EpsB</fullName>
    </alternativeName>
</protein>
<dbReference type="GO" id="GO:0004713">
    <property type="term" value="F:protein tyrosine kinase activity"/>
    <property type="evidence" value="ECO:0007669"/>
    <property type="project" value="UniProtKB-KW"/>
</dbReference>
<evidence type="ECO:0000256" key="7">
    <source>
        <dbReference type="ARBA" id="ARBA00022741"/>
    </source>
</evidence>
<dbReference type="Pfam" id="PF13807">
    <property type="entry name" value="GNVR"/>
    <property type="match status" value="1"/>
</dbReference>
<dbReference type="InterPro" id="IPR003856">
    <property type="entry name" value="LPS_length_determ_N"/>
</dbReference>
<dbReference type="PANTHER" id="PTHR32309">
    <property type="entry name" value="TYROSINE-PROTEIN KINASE"/>
    <property type="match status" value="1"/>
</dbReference>
<evidence type="ECO:0000259" key="22">
    <source>
        <dbReference type="Pfam" id="PF13807"/>
    </source>
</evidence>
<feature type="domain" description="AAA" evidence="21">
    <location>
        <begin position="566"/>
        <end position="684"/>
    </location>
</feature>
<keyword evidence="6 19" id="KW-0812">Transmembrane</keyword>